<dbReference type="InterPro" id="IPR025452">
    <property type="entry name" value="DUF4218"/>
</dbReference>
<dbReference type="EMBL" id="CACVBM020000832">
    <property type="protein sequence ID" value="CAA7023826.1"/>
    <property type="molecule type" value="Genomic_DNA"/>
</dbReference>
<dbReference type="AlphaFoldDB" id="A0A6D2I6A5"/>
<comment type="caution">
    <text evidence="2">The sequence shown here is derived from an EMBL/GenBank/DDBJ whole genome shotgun (WGS) entry which is preliminary data.</text>
</comment>
<gene>
    <name evidence="2" type="ORF">MERR_LOCUS11061</name>
</gene>
<sequence length="360" mass="41982">MENIDITLGKKVDHSGRKRGRQSEEVHQWRKKCIFFELPYCKHLLLRNNLDVMHIEKNVLDNLLFTLLDDKGKSKDNLNARKDLQELGIRSELWPDVSGRFLPACFTMTNCEKDSFLKILKSVKLPYGFSSNISSCVDLNNRKMVNLKSHDCHILMGQLLSVAIRNVTLPREVSFVVTELCHFFWEISSKVLDLNYLDKLQEHIALTLCHLEMVFPPSFFTVMVHLTIHLTEEVKLEGPIQFQWMYPVERMLGHLKTYVRNRAKPEGSICEQFIAEECLTFSSMYLEVIETRFNRVERVDDRGDPIVEHSLGSNSQIPLIFPSVGRFVGASTMDTLSYLEWQQAHRYILFNCPFLDEYRE</sequence>
<proteinExistence type="predicted"/>
<dbReference type="OrthoDB" id="1100107at2759"/>
<keyword evidence="3" id="KW-1185">Reference proteome</keyword>
<dbReference type="PANTHER" id="PTHR48258:SF15">
    <property type="entry name" value="OS02G0543900 PROTEIN"/>
    <property type="match status" value="1"/>
</dbReference>
<feature type="domain" description="DUF4218" evidence="1">
    <location>
        <begin position="187"/>
        <end position="299"/>
    </location>
</feature>
<evidence type="ECO:0000259" key="1">
    <source>
        <dbReference type="Pfam" id="PF13960"/>
    </source>
</evidence>
<name>A0A6D2I6A5_9BRAS</name>
<reference evidence="2" key="1">
    <citation type="submission" date="2020-01" db="EMBL/GenBank/DDBJ databases">
        <authorList>
            <person name="Mishra B."/>
        </authorList>
    </citation>
    <scope>NUCLEOTIDE SEQUENCE [LARGE SCALE GENOMIC DNA]</scope>
</reference>
<dbReference type="Proteomes" id="UP000467841">
    <property type="component" value="Unassembled WGS sequence"/>
</dbReference>
<dbReference type="PANTHER" id="PTHR48258">
    <property type="entry name" value="DUF4218 DOMAIN-CONTAINING PROTEIN-RELATED"/>
    <property type="match status" value="1"/>
</dbReference>
<dbReference type="Pfam" id="PF13960">
    <property type="entry name" value="DUF4218"/>
    <property type="match status" value="1"/>
</dbReference>
<evidence type="ECO:0000313" key="3">
    <source>
        <dbReference type="Proteomes" id="UP000467841"/>
    </source>
</evidence>
<accession>A0A6D2I6A5</accession>
<protein>
    <recommendedName>
        <fullName evidence="1">DUF4218 domain-containing protein</fullName>
    </recommendedName>
</protein>
<evidence type="ECO:0000313" key="2">
    <source>
        <dbReference type="EMBL" id="CAA7023826.1"/>
    </source>
</evidence>
<organism evidence="2 3">
    <name type="scientific">Microthlaspi erraticum</name>
    <dbReference type="NCBI Taxonomy" id="1685480"/>
    <lineage>
        <taxon>Eukaryota</taxon>
        <taxon>Viridiplantae</taxon>
        <taxon>Streptophyta</taxon>
        <taxon>Embryophyta</taxon>
        <taxon>Tracheophyta</taxon>
        <taxon>Spermatophyta</taxon>
        <taxon>Magnoliopsida</taxon>
        <taxon>eudicotyledons</taxon>
        <taxon>Gunneridae</taxon>
        <taxon>Pentapetalae</taxon>
        <taxon>rosids</taxon>
        <taxon>malvids</taxon>
        <taxon>Brassicales</taxon>
        <taxon>Brassicaceae</taxon>
        <taxon>Coluteocarpeae</taxon>
        <taxon>Microthlaspi</taxon>
    </lineage>
</organism>